<dbReference type="Gene3D" id="3.40.50.300">
    <property type="entry name" value="P-loop containing nucleotide triphosphate hydrolases"/>
    <property type="match status" value="2"/>
</dbReference>
<dbReference type="Gene3D" id="1.10.8.60">
    <property type="match status" value="2"/>
</dbReference>
<accession>A0AAN6LS09</accession>
<evidence type="ECO:0000313" key="5">
    <source>
        <dbReference type="EMBL" id="KAK3203192.1"/>
    </source>
</evidence>
<dbReference type="InterPro" id="IPR003959">
    <property type="entry name" value="ATPase_AAA_core"/>
</dbReference>
<dbReference type="SUPFAM" id="SSF52540">
    <property type="entry name" value="P-loop containing nucleoside triphosphate hydrolases"/>
    <property type="match status" value="2"/>
</dbReference>
<dbReference type="FunFam" id="3.40.50.300:FF:002219">
    <property type="entry name" value="Transitional endoplasmic reticulum ATPase"/>
    <property type="match status" value="1"/>
</dbReference>
<dbReference type="InterPro" id="IPR003960">
    <property type="entry name" value="ATPase_AAA_CS"/>
</dbReference>
<organism evidence="5 6">
    <name type="scientific">Pseudopithomyces chartarum</name>
    <dbReference type="NCBI Taxonomy" id="1892770"/>
    <lineage>
        <taxon>Eukaryota</taxon>
        <taxon>Fungi</taxon>
        <taxon>Dikarya</taxon>
        <taxon>Ascomycota</taxon>
        <taxon>Pezizomycotina</taxon>
        <taxon>Dothideomycetes</taxon>
        <taxon>Pleosporomycetidae</taxon>
        <taxon>Pleosporales</taxon>
        <taxon>Massarineae</taxon>
        <taxon>Didymosphaeriaceae</taxon>
        <taxon>Pseudopithomyces</taxon>
    </lineage>
</organism>
<dbReference type="InterPro" id="IPR041569">
    <property type="entry name" value="AAA_lid_3"/>
</dbReference>
<dbReference type="Pfam" id="PF17862">
    <property type="entry name" value="AAA_lid_3"/>
    <property type="match status" value="1"/>
</dbReference>
<feature type="domain" description="AAA+ ATPase" evidence="4">
    <location>
        <begin position="516"/>
        <end position="651"/>
    </location>
</feature>
<sequence length="751" mass="82867">MPAATPFTLRPLERSSASSTLDQASFRVHISPKELKNLSLTAGERICLTTPRGFHGLAVAWPAQQTNPGNKPIVKVSDLLREKFDLILTDAVFIEKVTDVPVAVKSVQLSFSHTSDALTKYADNDELALFTKTALADLEILAPGCVFDVEKKPRSLAAGSKLRMTVTSLESDAPGQHPLFFDMKNSQVTFSQDPSLKANTKLSVAPANKSVLRLDAAGIGGLDQQIKTVNDNLALISSTSFPLENPRFRGPTSFLLHGPEGCGKSLLLKRLSAAPWRKVYRLDQDWLAAHRKEQAVALSEDVFDASLNNQPALILIDNLDKFLKKADNLVEQMQEELEKLQNTRVVVAAATRRIYDIDANLRSHSGLRIELELVAPNVKQREDILRQLLSLENMDPGFDYTSLAEQCHGFVGRDIVDLISKARWNHDTHLRESLDGDGQETLNDILKESTFVAQEDFEAVIGQIQPTVLKDSIIEVPKVKWADIAGVDHVRSLLESIVVRPYKFPELDTKFGAPQSRKGVLLYGPPGCAKTLIAQAVATESRQNFLAVKGSELIKMYVGESERAIRDVFRRARAAKPCIIFFDEIDSIGKSRDKTPESGLNVVATLLNEMDGIEALKDVFIIGATNRPDILDAALIRVGRFDVHIHIGLPTLEARKRILQIHTRKWPLSADVDLDLLASRTEGSTGADIKGLCADVVELAKSDYLEGGGEGPAEVKMSHFDRALEKHVPRTLPEEAARYEGWRPGKSLVED</sequence>
<dbReference type="GO" id="GO:0005524">
    <property type="term" value="F:ATP binding"/>
    <property type="evidence" value="ECO:0007669"/>
    <property type="project" value="UniProtKB-KW"/>
</dbReference>
<evidence type="ECO:0000256" key="3">
    <source>
        <dbReference type="SAM" id="Coils"/>
    </source>
</evidence>
<dbReference type="GO" id="GO:0016887">
    <property type="term" value="F:ATP hydrolysis activity"/>
    <property type="evidence" value="ECO:0007669"/>
    <property type="project" value="InterPro"/>
</dbReference>
<dbReference type="AlphaFoldDB" id="A0AAN6LS09"/>
<dbReference type="Pfam" id="PF00004">
    <property type="entry name" value="AAA"/>
    <property type="match status" value="2"/>
</dbReference>
<dbReference type="GO" id="GO:0005737">
    <property type="term" value="C:cytoplasm"/>
    <property type="evidence" value="ECO:0007669"/>
    <property type="project" value="TreeGrafter"/>
</dbReference>
<proteinExistence type="predicted"/>
<keyword evidence="1" id="KW-0547">Nucleotide-binding</keyword>
<dbReference type="PANTHER" id="PTHR23077:SF27">
    <property type="entry name" value="ATPASE FAMILY GENE 2 PROTEIN HOMOLOG A"/>
    <property type="match status" value="1"/>
</dbReference>
<evidence type="ECO:0000256" key="1">
    <source>
        <dbReference type="ARBA" id="ARBA00022741"/>
    </source>
</evidence>
<dbReference type="InterPro" id="IPR027417">
    <property type="entry name" value="P-loop_NTPase"/>
</dbReference>
<dbReference type="Proteomes" id="UP001280581">
    <property type="component" value="Unassembled WGS sequence"/>
</dbReference>
<dbReference type="PANTHER" id="PTHR23077">
    <property type="entry name" value="AAA-FAMILY ATPASE"/>
    <property type="match status" value="1"/>
</dbReference>
<feature type="domain" description="AAA+ ATPase" evidence="4">
    <location>
        <begin position="250"/>
        <end position="375"/>
    </location>
</feature>
<dbReference type="PROSITE" id="PS00674">
    <property type="entry name" value="AAA"/>
    <property type="match status" value="1"/>
</dbReference>
<evidence type="ECO:0000256" key="2">
    <source>
        <dbReference type="ARBA" id="ARBA00022840"/>
    </source>
</evidence>
<reference evidence="5 6" key="1">
    <citation type="submission" date="2021-02" db="EMBL/GenBank/DDBJ databases">
        <title>Genome assembly of Pseudopithomyces chartarum.</title>
        <authorList>
            <person name="Jauregui R."/>
            <person name="Singh J."/>
            <person name="Voisey C."/>
        </authorList>
    </citation>
    <scope>NUCLEOTIDE SEQUENCE [LARGE SCALE GENOMIC DNA]</scope>
    <source>
        <strain evidence="5 6">AGR01</strain>
    </source>
</reference>
<feature type="coiled-coil region" evidence="3">
    <location>
        <begin position="316"/>
        <end position="350"/>
    </location>
</feature>
<keyword evidence="3" id="KW-0175">Coiled coil</keyword>
<dbReference type="SMART" id="SM00382">
    <property type="entry name" value="AAA"/>
    <property type="match status" value="2"/>
</dbReference>
<dbReference type="EMBL" id="WVTA01000011">
    <property type="protein sequence ID" value="KAK3203192.1"/>
    <property type="molecule type" value="Genomic_DNA"/>
</dbReference>
<evidence type="ECO:0000313" key="6">
    <source>
        <dbReference type="Proteomes" id="UP001280581"/>
    </source>
</evidence>
<keyword evidence="2" id="KW-0067">ATP-binding</keyword>
<dbReference type="InterPro" id="IPR003593">
    <property type="entry name" value="AAA+_ATPase"/>
</dbReference>
<protein>
    <recommendedName>
        <fullName evidence="4">AAA+ ATPase domain-containing protein</fullName>
    </recommendedName>
</protein>
<dbReference type="InterPro" id="IPR050168">
    <property type="entry name" value="AAA_ATPase_domain"/>
</dbReference>
<keyword evidence="6" id="KW-1185">Reference proteome</keyword>
<gene>
    <name evidence="5" type="ORF">GRF29_112g496813</name>
</gene>
<comment type="caution">
    <text evidence="5">The sequence shown here is derived from an EMBL/GenBank/DDBJ whole genome shotgun (WGS) entry which is preliminary data.</text>
</comment>
<name>A0AAN6LS09_9PLEO</name>
<evidence type="ECO:0000259" key="4">
    <source>
        <dbReference type="SMART" id="SM00382"/>
    </source>
</evidence>